<comment type="caution">
    <text evidence="2">The sequence shown here is derived from an EMBL/GenBank/DDBJ whole genome shotgun (WGS) entry which is preliminary data.</text>
</comment>
<feature type="transmembrane region" description="Helical" evidence="1">
    <location>
        <begin position="5"/>
        <end position="22"/>
    </location>
</feature>
<dbReference type="EMBL" id="JBBYAF010000045">
    <property type="protein sequence ID" value="MEL3974195.1"/>
    <property type="molecule type" value="Genomic_DNA"/>
</dbReference>
<protein>
    <submittedName>
        <fullName evidence="2">Uncharacterized protein</fullName>
    </submittedName>
</protein>
<dbReference type="Proteomes" id="UP001389717">
    <property type="component" value="Unassembled WGS sequence"/>
</dbReference>
<evidence type="ECO:0000256" key="1">
    <source>
        <dbReference type="SAM" id="Phobius"/>
    </source>
</evidence>
<keyword evidence="1" id="KW-1133">Transmembrane helix</keyword>
<keyword evidence="3" id="KW-1185">Reference proteome</keyword>
<feature type="transmembrane region" description="Helical" evidence="1">
    <location>
        <begin position="42"/>
        <end position="61"/>
    </location>
</feature>
<dbReference type="RefSeq" id="WP_341985713.1">
    <property type="nucleotide sequence ID" value="NZ_JBBYAF010000045.1"/>
</dbReference>
<reference evidence="2 3" key="1">
    <citation type="submission" date="2024-04" db="EMBL/GenBank/DDBJ databases">
        <title>Bacillus oryzaecorticis sp. nov., a moderately halophilic bacterium isolated from rice husks.</title>
        <authorList>
            <person name="Zhu H.-S."/>
        </authorList>
    </citation>
    <scope>NUCLEOTIDE SEQUENCE [LARGE SCALE GENOMIC DNA]</scope>
    <source>
        <strain evidence="2 3">ZC255</strain>
    </source>
</reference>
<evidence type="ECO:0000313" key="3">
    <source>
        <dbReference type="Proteomes" id="UP001389717"/>
    </source>
</evidence>
<accession>A0ABU9KFN7</accession>
<gene>
    <name evidence="2" type="ORF">AAEO50_18065</name>
</gene>
<name>A0ABU9KFN7_9BACI</name>
<proteinExistence type="predicted"/>
<sequence length="127" mass="14703">MMHFTVRLIGTFILGYLFIKWFPDFEAQRTSDVLVELVLHPVEFFAASIVFILGLIVQGSLMKFELYYVMRLFKGHIHRELMIVPVHVGMIYGLTLIGMWETLLFSILAVFYGIISLDLRRQGGHHA</sequence>
<keyword evidence="1" id="KW-0472">Membrane</keyword>
<evidence type="ECO:0000313" key="2">
    <source>
        <dbReference type="EMBL" id="MEL3974195.1"/>
    </source>
</evidence>
<organism evidence="2 3">
    <name type="scientific">Rossellomorea oryzaecorticis</name>
    <dbReference type="NCBI Taxonomy" id="1396505"/>
    <lineage>
        <taxon>Bacteria</taxon>
        <taxon>Bacillati</taxon>
        <taxon>Bacillota</taxon>
        <taxon>Bacilli</taxon>
        <taxon>Bacillales</taxon>
        <taxon>Bacillaceae</taxon>
        <taxon>Rossellomorea</taxon>
    </lineage>
</organism>
<keyword evidence="1" id="KW-0812">Transmembrane</keyword>